<feature type="domain" description="PKD" evidence="6">
    <location>
        <begin position="106"/>
        <end position="187"/>
    </location>
</feature>
<dbReference type="Pfam" id="PF00801">
    <property type="entry name" value="PKD"/>
    <property type="match status" value="1"/>
</dbReference>
<proteinExistence type="predicted"/>
<comment type="caution">
    <text evidence="7">The sequence shown here is derived from an EMBL/GenBank/DDBJ whole genome shotgun (WGS) entry which is preliminary data.</text>
</comment>
<dbReference type="EMBL" id="JAPTGC010000006">
    <property type="protein sequence ID" value="MCZ0862685.1"/>
    <property type="molecule type" value="Genomic_DNA"/>
</dbReference>
<keyword evidence="8" id="KW-1185">Reference proteome</keyword>
<protein>
    <submittedName>
        <fullName evidence="7">PKD domain-containing protein</fullName>
    </submittedName>
</protein>
<dbReference type="Pfam" id="PF18911">
    <property type="entry name" value="PKD_4"/>
    <property type="match status" value="2"/>
</dbReference>
<dbReference type="Proteomes" id="UP001141336">
    <property type="component" value="Unassembled WGS sequence"/>
</dbReference>
<dbReference type="SUPFAM" id="SSF49299">
    <property type="entry name" value="PKD domain"/>
    <property type="match status" value="5"/>
</dbReference>
<organism evidence="7 8">
    <name type="scientific">Methanocorpusculum vombati</name>
    <dbReference type="NCBI Taxonomy" id="3002864"/>
    <lineage>
        <taxon>Archaea</taxon>
        <taxon>Methanobacteriati</taxon>
        <taxon>Methanobacteriota</taxon>
        <taxon>Stenosarchaea group</taxon>
        <taxon>Methanomicrobia</taxon>
        <taxon>Methanomicrobiales</taxon>
        <taxon>Methanocorpusculaceae</taxon>
        <taxon>Methanocorpusculum</taxon>
    </lineage>
</organism>
<evidence type="ECO:0000313" key="7">
    <source>
        <dbReference type="EMBL" id="MCZ0862685.1"/>
    </source>
</evidence>
<dbReference type="PANTHER" id="PTHR46730">
    <property type="entry name" value="POLYCYSTIN-1"/>
    <property type="match status" value="1"/>
</dbReference>
<dbReference type="Gene3D" id="2.60.40.10">
    <property type="entry name" value="Immunoglobulins"/>
    <property type="match status" value="4"/>
</dbReference>
<keyword evidence="3" id="KW-0677">Repeat</keyword>
<dbReference type="PANTHER" id="PTHR46730:SF1">
    <property type="entry name" value="PLAT DOMAIN-CONTAINING PROTEIN"/>
    <property type="match status" value="1"/>
</dbReference>
<dbReference type="InterPro" id="IPR045829">
    <property type="entry name" value="PKD_6"/>
</dbReference>
<evidence type="ECO:0000256" key="4">
    <source>
        <dbReference type="ARBA" id="ARBA00022989"/>
    </source>
</evidence>
<evidence type="ECO:0000256" key="1">
    <source>
        <dbReference type="ARBA" id="ARBA00004141"/>
    </source>
</evidence>
<dbReference type="InterPro" id="IPR000601">
    <property type="entry name" value="PKD_dom"/>
</dbReference>
<dbReference type="CDD" id="cd00146">
    <property type="entry name" value="PKD"/>
    <property type="match status" value="2"/>
</dbReference>
<comment type="subcellular location">
    <subcellularLocation>
        <location evidence="1">Membrane</location>
        <topology evidence="1">Multi-pass membrane protein</topology>
    </subcellularLocation>
</comment>
<evidence type="ECO:0000256" key="3">
    <source>
        <dbReference type="ARBA" id="ARBA00022737"/>
    </source>
</evidence>
<feature type="domain" description="PKD" evidence="6">
    <location>
        <begin position="190"/>
        <end position="268"/>
    </location>
</feature>
<feature type="domain" description="PKD" evidence="6">
    <location>
        <begin position="308"/>
        <end position="376"/>
    </location>
</feature>
<keyword evidence="4" id="KW-1133">Transmembrane helix</keyword>
<dbReference type="SMART" id="SM00089">
    <property type="entry name" value="PKD"/>
    <property type="match status" value="5"/>
</dbReference>
<keyword evidence="5" id="KW-0472">Membrane</keyword>
<evidence type="ECO:0000256" key="5">
    <source>
        <dbReference type="ARBA" id="ARBA00023136"/>
    </source>
</evidence>
<keyword evidence="2" id="KW-0812">Transmembrane</keyword>
<dbReference type="PROSITE" id="PS50093">
    <property type="entry name" value="PKD"/>
    <property type="match status" value="3"/>
</dbReference>
<dbReference type="InterPro" id="IPR013783">
    <property type="entry name" value="Ig-like_fold"/>
</dbReference>
<gene>
    <name evidence="7" type="ORF">O0S09_05370</name>
</gene>
<evidence type="ECO:0000313" key="8">
    <source>
        <dbReference type="Proteomes" id="UP001141336"/>
    </source>
</evidence>
<dbReference type="RefSeq" id="WP_268922942.1">
    <property type="nucleotide sequence ID" value="NZ_JAPTGC010000006.1"/>
</dbReference>
<dbReference type="InterPro" id="IPR022409">
    <property type="entry name" value="PKD/Chitinase_dom"/>
</dbReference>
<sequence length="523" mass="55544">MRKLLVLLLVLGLVIGCVGVVSAAMTISGSASPKVNETITYSVSPVDNATGYVWSISPSLSPTTDPTGTSISYKFTEAKTYTLSVKAMNGTELNNGSKMINVTQVSPPVASFTASSQEGGAPLTVTFTSTSTNAASLIWDFGVSGASKPTTTSATYTYDTPGTYTVKLTAKNSADVGNETTKTITVTQVPVTTIDVSPKTGVAPLNVTFKSTATNSPTSYRWEFGDGRTATTLNTNHTYTEPGTYNVSFTATNENGTSVARTDQITVTGNTSAYKVAIDATPVKGVAPLTVKFKLNTTIPVDEIKGEGSSNKGYEWDFGYDGDADGTNEYSYDREPKDQTYSEDGTYTVKVTVTTKLGKPYSAEIKITVSDLLAAFDASATSGPAPLEVKFTDKSSGPTSWKWSIYKTDDGSRTLQKELTNQNITYTFDREGKYEVELAAKKGSKSVTTYKEIVVSAKATTAPTTKATTKATTAPTTAATTMEVRAAALSADDSPVPNPMDIIEEFIRLLKVMLVPDNYTLAP</sequence>
<evidence type="ECO:0000256" key="2">
    <source>
        <dbReference type="ARBA" id="ARBA00022692"/>
    </source>
</evidence>
<accession>A0ABT4ILP7</accession>
<dbReference type="Pfam" id="PF19408">
    <property type="entry name" value="PKD_6"/>
    <property type="match status" value="1"/>
</dbReference>
<dbReference type="InterPro" id="IPR035986">
    <property type="entry name" value="PKD_dom_sf"/>
</dbReference>
<name>A0ABT4ILP7_9EURY</name>
<evidence type="ECO:0000259" key="6">
    <source>
        <dbReference type="PROSITE" id="PS50093"/>
    </source>
</evidence>
<reference evidence="7" key="1">
    <citation type="submission" date="2022-12" db="EMBL/GenBank/DDBJ databases">
        <title>Isolation and characterisation of novel Methanocorpusculum spp. from native Australian herbivores indicates the genus is ancestrally host-associated.</title>
        <authorList>
            <person name="Volmer J.G."/>
            <person name="Soo R.M."/>
            <person name="Evans P.N."/>
            <person name="Hoedt E.C."/>
            <person name="Astorga Alsina A.L."/>
            <person name="Woodcroft B.J."/>
            <person name="Tyson G.W."/>
            <person name="Hugenholtz P."/>
            <person name="Morrison M."/>
        </authorList>
    </citation>
    <scope>NUCLEOTIDE SEQUENCE</scope>
    <source>
        <strain evidence="7">CW153</strain>
    </source>
</reference>
<dbReference type="PROSITE" id="PS51257">
    <property type="entry name" value="PROKAR_LIPOPROTEIN"/>
    <property type="match status" value="1"/>
</dbReference>